<keyword evidence="3" id="KW-1185">Reference proteome</keyword>
<dbReference type="RefSeq" id="WP_079326188.1">
    <property type="nucleotide sequence ID" value="NZ_MXAP01000097.1"/>
</dbReference>
<sequence>MITRSDLNDRFGEYEIERLEKNIKDPQAVNKAIDDAVQFVNGYIASNYRLPLPSIPASVERACAVVARYYLYKDKPTATVRQDYDDILAWLKDVASGKVKLDFGGDEQEEKTAFISGAFVA</sequence>
<dbReference type="EMBL" id="UGQF01000001">
    <property type="protein sequence ID" value="STZ02028.1"/>
    <property type="molecule type" value="Genomic_DNA"/>
</dbReference>
<proteinExistence type="predicted"/>
<protein>
    <submittedName>
        <fullName evidence="2">Mu-like prophage protein gp36</fullName>
    </submittedName>
</protein>
<name>A0A378QMM2_9GAMM</name>
<dbReference type="Proteomes" id="UP000254618">
    <property type="component" value="Unassembled WGS sequence"/>
</dbReference>
<reference evidence="2 4" key="2">
    <citation type="submission" date="2018-06" db="EMBL/GenBank/DDBJ databases">
        <authorList>
            <consortium name="Pathogen Informatics"/>
            <person name="Doyle S."/>
        </authorList>
    </citation>
    <scope>NUCLEOTIDE SEQUENCE [LARGE SCALE GENOMIC DNA]</scope>
    <source>
        <strain evidence="2 4">NCTC11012</strain>
    </source>
</reference>
<evidence type="ECO:0000313" key="4">
    <source>
        <dbReference type="Proteomes" id="UP000254618"/>
    </source>
</evidence>
<evidence type="ECO:0000313" key="2">
    <source>
        <dbReference type="EMBL" id="STZ02028.1"/>
    </source>
</evidence>
<dbReference type="InterPro" id="IPR009752">
    <property type="entry name" value="Phage_Mu_GpJ"/>
</dbReference>
<gene>
    <name evidence="1" type="ORF">B5J93_09575</name>
    <name evidence="2" type="ORF">NCTC11012_00251</name>
</gene>
<evidence type="ECO:0000313" key="3">
    <source>
        <dbReference type="Proteomes" id="UP000190777"/>
    </source>
</evidence>
<reference evidence="1 3" key="1">
    <citation type="submission" date="2017-03" db="EMBL/GenBank/DDBJ databases">
        <title>Draft genome sequence of Moraxella equi CCUG 4950T type strain.</title>
        <authorList>
            <person name="Salva-Serra F."/>
            <person name="Engstrom-Jakobsson H."/>
            <person name="Thorell K."/>
            <person name="Jaen-Luchoro D."/>
            <person name="Gonzales-Siles L."/>
            <person name="Karlsson R."/>
            <person name="Yazdan S."/>
            <person name="Boulund F."/>
            <person name="Johnning A."/>
            <person name="Engstrand L."/>
            <person name="Kristiansson E."/>
            <person name="Moore E."/>
        </authorList>
    </citation>
    <scope>NUCLEOTIDE SEQUENCE [LARGE SCALE GENOMIC DNA]</scope>
    <source>
        <strain evidence="1 3">CCUG 4950</strain>
    </source>
</reference>
<organism evidence="2 4">
    <name type="scientific">Moraxella equi</name>
    <dbReference type="NCBI Taxonomy" id="60442"/>
    <lineage>
        <taxon>Bacteria</taxon>
        <taxon>Pseudomonadati</taxon>
        <taxon>Pseudomonadota</taxon>
        <taxon>Gammaproteobacteria</taxon>
        <taxon>Moraxellales</taxon>
        <taxon>Moraxellaceae</taxon>
        <taxon>Moraxella</taxon>
    </lineage>
</organism>
<dbReference type="Pfam" id="PF07030">
    <property type="entry name" value="Phage_Mu_Gp36"/>
    <property type="match status" value="1"/>
</dbReference>
<evidence type="ECO:0000313" key="1">
    <source>
        <dbReference type="EMBL" id="OPH36298.1"/>
    </source>
</evidence>
<dbReference type="Proteomes" id="UP000190777">
    <property type="component" value="Unassembled WGS sequence"/>
</dbReference>
<accession>A0A378QMM2</accession>
<dbReference type="AlphaFoldDB" id="A0A378QMM2"/>
<dbReference type="EMBL" id="MXAP01000097">
    <property type="protein sequence ID" value="OPH36298.1"/>
    <property type="molecule type" value="Genomic_DNA"/>
</dbReference>